<keyword evidence="5" id="KW-1185">Reference proteome</keyword>
<keyword evidence="2" id="KW-0676">Redox-active center</keyword>
<dbReference type="PANTHER" id="PTHR45663">
    <property type="entry name" value="GEO12009P1"/>
    <property type="match status" value="1"/>
</dbReference>
<evidence type="ECO:0000256" key="2">
    <source>
        <dbReference type="ARBA" id="ARBA00023284"/>
    </source>
</evidence>
<dbReference type="Pfam" id="PF00085">
    <property type="entry name" value="Thioredoxin"/>
    <property type="match status" value="1"/>
</dbReference>
<dbReference type="Pfam" id="PF14561">
    <property type="entry name" value="TPR_20"/>
    <property type="match status" value="1"/>
</dbReference>
<dbReference type="Proteomes" id="UP000313948">
    <property type="component" value="Chromosome"/>
</dbReference>
<name>A0ABX5VNF5_9MICO</name>
<dbReference type="EMBL" id="CP040899">
    <property type="protein sequence ID" value="QDB80041.1"/>
    <property type="molecule type" value="Genomic_DNA"/>
</dbReference>
<accession>A0ABX5VNF5</accession>
<evidence type="ECO:0000256" key="1">
    <source>
        <dbReference type="ARBA" id="ARBA00008987"/>
    </source>
</evidence>
<evidence type="ECO:0000259" key="3">
    <source>
        <dbReference type="Pfam" id="PF00085"/>
    </source>
</evidence>
<evidence type="ECO:0000313" key="5">
    <source>
        <dbReference type="Proteomes" id="UP000313948"/>
    </source>
</evidence>
<dbReference type="SUPFAM" id="SSF52833">
    <property type="entry name" value="Thioredoxin-like"/>
    <property type="match status" value="1"/>
</dbReference>
<reference evidence="4 5" key="1">
    <citation type="submission" date="2019-05" db="EMBL/GenBank/DDBJ databases">
        <title>Georgenia *** sp. nov., and Georgenia *** sp. nov., isolated from the intestinal contents of plateau pika (Ochotona curzoniae) in the Qinghai-Tibet plateau of China.</title>
        <authorList>
            <person name="Tian Z."/>
        </authorList>
    </citation>
    <scope>NUCLEOTIDE SEQUENCE [LARGE SCALE GENOMIC DNA]</scope>
    <source>
        <strain evidence="4 5">Z294</strain>
    </source>
</reference>
<organism evidence="4 5">
    <name type="scientific">Georgenia wutianyii</name>
    <dbReference type="NCBI Taxonomy" id="2585135"/>
    <lineage>
        <taxon>Bacteria</taxon>
        <taxon>Bacillati</taxon>
        <taxon>Actinomycetota</taxon>
        <taxon>Actinomycetes</taxon>
        <taxon>Micrococcales</taxon>
        <taxon>Bogoriellaceae</taxon>
        <taxon>Georgenia</taxon>
    </lineage>
</organism>
<feature type="domain" description="Thioredoxin" evidence="3">
    <location>
        <begin position="42"/>
        <end position="138"/>
    </location>
</feature>
<dbReference type="PANTHER" id="PTHR45663:SF11">
    <property type="entry name" value="GEO12009P1"/>
    <property type="match status" value="1"/>
</dbReference>
<sequence>MSQPSLNLHGAVDLSALARPAQPAGAPGGAAGEAADAPLVSDVTEATFQQTVELSMRVPVVVEVFASYAQGPSATLAELAAEYGGRFHLARVDVETSPQIAQVFQVQAVPTVVAIVRGQPIPLYQGDHPVEQVRQVIDEVLRVAAQAGVTGTVSGAAPEEGEAEPAEPPLPPLHAEALEAIEREDYTAAADAYRRALKENPGDHEASAALAQVELIMRTSAAGGLEAVTAAQDAPPTDVAAHLAAADAEMAAGQYPAAFDRLLAVVRATAGEDREAARVRLVEYFDILGSDPAVTAARRALASALY</sequence>
<comment type="similarity">
    <text evidence="1">Belongs to the thioredoxin family.</text>
</comment>
<dbReference type="InterPro" id="IPR011990">
    <property type="entry name" value="TPR-like_helical_dom_sf"/>
</dbReference>
<dbReference type="Gene3D" id="3.40.30.10">
    <property type="entry name" value="Glutaredoxin"/>
    <property type="match status" value="1"/>
</dbReference>
<dbReference type="InterPro" id="IPR036249">
    <property type="entry name" value="Thioredoxin-like_sf"/>
</dbReference>
<dbReference type="CDD" id="cd02956">
    <property type="entry name" value="ybbN"/>
    <property type="match status" value="1"/>
</dbReference>
<dbReference type="InterPro" id="IPR013766">
    <property type="entry name" value="Thioredoxin_domain"/>
</dbReference>
<dbReference type="Gene3D" id="1.25.40.10">
    <property type="entry name" value="Tetratricopeptide repeat domain"/>
    <property type="match status" value="1"/>
</dbReference>
<proteinExistence type="inferred from homology"/>
<dbReference type="RefSeq" id="WP_139948925.1">
    <property type="nucleotide sequence ID" value="NZ_CP040899.1"/>
</dbReference>
<gene>
    <name evidence="4" type="ORF">FE251_12105</name>
</gene>
<protein>
    <submittedName>
        <fullName evidence="4">Tetratricopeptide repeat protein</fullName>
    </submittedName>
</protein>
<evidence type="ECO:0000313" key="4">
    <source>
        <dbReference type="EMBL" id="QDB80041.1"/>
    </source>
</evidence>
<dbReference type="SUPFAM" id="SSF48452">
    <property type="entry name" value="TPR-like"/>
    <property type="match status" value="1"/>
</dbReference>